<dbReference type="InterPro" id="IPR043502">
    <property type="entry name" value="DNA/RNA_pol_sf"/>
</dbReference>
<dbReference type="Pfam" id="PF00078">
    <property type="entry name" value="RVT_1"/>
    <property type="match status" value="1"/>
</dbReference>
<dbReference type="CDD" id="cd01650">
    <property type="entry name" value="RT_nLTR_like"/>
    <property type="match status" value="1"/>
</dbReference>
<dbReference type="SUPFAM" id="SSF56672">
    <property type="entry name" value="DNA/RNA polymerases"/>
    <property type="match status" value="1"/>
</dbReference>
<accession>A0A0B1TS55</accession>
<dbReference type="Proteomes" id="UP000053660">
    <property type="component" value="Unassembled WGS sequence"/>
</dbReference>
<proteinExistence type="predicted"/>
<sequence length="209" mass="24216">MLKWGRSKLTPLLTELFNEILATCSIPEKAVADAVTVLLHKKGDPFSLKNYRPISILSVLYKLLAKVINQRLERVLDAEQPQEQAGFRRKYSTIDHLHAINELIERCREYRFPIFTAFIDYEKAFDTVEMNALWNALQDQGVHSHLIAVLRYVYDHAHSVVQIGETKIAVNIERGVRQGDPLSPKNRWHRSIIRTKINHKFTPSPHKQL</sequence>
<evidence type="ECO:0000313" key="2">
    <source>
        <dbReference type="EMBL" id="KHJ98627.1"/>
    </source>
</evidence>
<keyword evidence="3" id="KW-1185">Reference proteome</keyword>
<gene>
    <name evidence="2" type="ORF">OESDEN_01381</name>
</gene>
<name>A0A0B1TS55_OESDE</name>
<dbReference type="InterPro" id="IPR000477">
    <property type="entry name" value="RT_dom"/>
</dbReference>
<organism evidence="2 3">
    <name type="scientific">Oesophagostomum dentatum</name>
    <name type="common">Nodular worm</name>
    <dbReference type="NCBI Taxonomy" id="61180"/>
    <lineage>
        <taxon>Eukaryota</taxon>
        <taxon>Metazoa</taxon>
        <taxon>Ecdysozoa</taxon>
        <taxon>Nematoda</taxon>
        <taxon>Chromadorea</taxon>
        <taxon>Rhabditida</taxon>
        <taxon>Rhabditina</taxon>
        <taxon>Rhabditomorpha</taxon>
        <taxon>Strongyloidea</taxon>
        <taxon>Strongylidae</taxon>
        <taxon>Oesophagostomum</taxon>
    </lineage>
</organism>
<evidence type="ECO:0000259" key="1">
    <source>
        <dbReference type="Pfam" id="PF00078"/>
    </source>
</evidence>
<protein>
    <recommendedName>
        <fullName evidence="1">Reverse transcriptase domain-containing protein</fullName>
    </recommendedName>
</protein>
<dbReference type="EMBL" id="KN549290">
    <property type="protein sequence ID" value="KHJ98627.1"/>
    <property type="molecule type" value="Genomic_DNA"/>
</dbReference>
<dbReference type="OrthoDB" id="410104at2759"/>
<dbReference type="PANTHER" id="PTHR19446">
    <property type="entry name" value="REVERSE TRANSCRIPTASES"/>
    <property type="match status" value="1"/>
</dbReference>
<reference evidence="2 3" key="1">
    <citation type="submission" date="2014-03" db="EMBL/GenBank/DDBJ databases">
        <title>Draft genome of the hookworm Oesophagostomum dentatum.</title>
        <authorList>
            <person name="Mitreva M."/>
        </authorList>
    </citation>
    <scope>NUCLEOTIDE SEQUENCE [LARGE SCALE GENOMIC DNA]</scope>
    <source>
        <strain evidence="2 3">OD-Hann</strain>
    </source>
</reference>
<dbReference type="AlphaFoldDB" id="A0A0B1TS55"/>
<evidence type="ECO:0000313" key="3">
    <source>
        <dbReference type="Proteomes" id="UP000053660"/>
    </source>
</evidence>
<feature type="domain" description="Reverse transcriptase" evidence="1">
    <location>
        <begin position="40"/>
        <end position="184"/>
    </location>
</feature>